<sequence length="266" mass="28825">MANIVIQSGVANSSNISGTEIFPKVALGINNAILVKEPLIAQAAIRLQSTTDSLFGSGAVGTGGVYTAFHVLSAFLGIQSLSLAEQYKRLKKLQSEGKITVLSKIFINTGHDGKPLIDCAVLVDSDYSDMYAEKIYLESSPVRKLLGTKAPPANLLAMTDAERIKYFQRLVFDGNTFKSNDRKKHVELGDSGTPVIDPRDGNSVFTVVSTTLAGDAVLLPNGTGPENNYLLYWQPADNTFFWEVIKPYPPAASANQRTQQGRGRKK</sequence>
<proteinExistence type="predicted"/>
<dbReference type="EMBL" id="FZOT01000004">
    <property type="protein sequence ID" value="SNS60813.1"/>
    <property type="molecule type" value="Genomic_DNA"/>
</dbReference>
<keyword evidence="2" id="KW-1185">Reference proteome</keyword>
<organism evidence="1 2">
    <name type="scientific">Noviherbaspirillum humi</name>
    <dbReference type="NCBI Taxonomy" id="1688639"/>
    <lineage>
        <taxon>Bacteria</taxon>
        <taxon>Pseudomonadati</taxon>
        <taxon>Pseudomonadota</taxon>
        <taxon>Betaproteobacteria</taxon>
        <taxon>Burkholderiales</taxon>
        <taxon>Oxalobacteraceae</taxon>
        <taxon>Noviherbaspirillum</taxon>
    </lineage>
</organism>
<dbReference type="RefSeq" id="WP_143131192.1">
    <property type="nucleotide sequence ID" value="NZ_FZOT01000004.1"/>
</dbReference>
<name>A0A239FX69_9BURK</name>
<protein>
    <submittedName>
        <fullName evidence="1">Uncharacterized protein</fullName>
    </submittedName>
</protein>
<gene>
    <name evidence="1" type="ORF">SAMN06265795_104113</name>
</gene>
<dbReference type="Proteomes" id="UP000198284">
    <property type="component" value="Unassembled WGS sequence"/>
</dbReference>
<dbReference type="AlphaFoldDB" id="A0A239FX69"/>
<evidence type="ECO:0000313" key="1">
    <source>
        <dbReference type="EMBL" id="SNS60813.1"/>
    </source>
</evidence>
<reference evidence="1 2" key="1">
    <citation type="submission" date="2017-06" db="EMBL/GenBank/DDBJ databases">
        <authorList>
            <person name="Kim H.J."/>
            <person name="Triplett B.A."/>
        </authorList>
    </citation>
    <scope>NUCLEOTIDE SEQUENCE [LARGE SCALE GENOMIC DNA]</scope>
    <source>
        <strain evidence="1 2">U15</strain>
    </source>
</reference>
<evidence type="ECO:0000313" key="2">
    <source>
        <dbReference type="Proteomes" id="UP000198284"/>
    </source>
</evidence>
<accession>A0A239FX69</accession>